<dbReference type="SUPFAM" id="SSF88659">
    <property type="entry name" value="Sigma3 and sigma4 domains of RNA polymerase sigma factors"/>
    <property type="match status" value="1"/>
</dbReference>
<keyword evidence="9" id="KW-1185">Reference proteome</keyword>
<dbReference type="InterPro" id="IPR013324">
    <property type="entry name" value="RNA_pol_sigma_r3/r4-like"/>
</dbReference>
<keyword evidence="3" id="KW-0731">Sigma factor</keyword>
<evidence type="ECO:0000259" key="7">
    <source>
        <dbReference type="Pfam" id="PF04545"/>
    </source>
</evidence>
<keyword evidence="5" id="KW-0804">Transcription</keyword>
<dbReference type="RefSeq" id="WP_135068132.1">
    <property type="nucleotide sequence ID" value="NZ_CP038266.1"/>
</dbReference>
<dbReference type="NCBIfam" id="TIGR02937">
    <property type="entry name" value="sigma70-ECF"/>
    <property type="match status" value="1"/>
</dbReference>
<evidence type="ECO:0000256" key="2">
    <source>
        <dbReference type="ARBA" id="ARBA00023015"/>
    </source>
</evidence>
<comment type="similarity">
    <text evidence="1">Belongs to the sigma-70 factor family. ECF subfamily.</text>
</comment>
<dbReference type="Pfam" id="PF04542">
    <property type="entry name" value="Sigma70_r2"/>
    <property type="match status" value="1"/>
</dbReference>
<dbReference type="Proteomes" id="UP000295748">
    <property type="component" value="Chromosome"/>
</dbReference>
<proteinExistence type="inferred from homology"/>
<dbReference type="Gene3D" id="1.10.10.10">
    <property type="entry name" value="Winged helix-like DNA-binding domain superfamily/Winged helix DNA-binding domain"/>
    <property type="match status" value="1"/>
</dbReference>
<dbReference type="Gene3D" id="1.10.1740.10">
    <property type="match status" value="1"/>
</dbReference>
<evidence type="ECO:0000256" key="4">
    <source>
        <dbReference type="ARBA" id="ARBA00023125"/>
    </source>
</evidence>
<feature type="domain" description="RNA polymerase sigma-70 region 4" evidence="7">
    <location>
        <begin position="138"/>
        <end position="184"/>
    </location>
</feature>
<organism evidence="8 9">
    <name type="scientific">Microbacterium wangchenii</name>
    <dbReference type="NCBI Taxonomy" id="2541726"/>
    <lineage>
        <taxon>Bacteria</taxon>
        <taxon>Bacillati</taxon>
        <taxon>Actinomycetota</taxon>
        <taxon>Actinomycetes</taxon>
        <taxon>Micrococcales</taxon>
        <taxon>Microbacteriaceae</taxon>
        <taxon>Microbacterium</taxon>
    </lineage>
</organism>
<evidence type="ECO:0000313" key="8">
    <source>
        <dbReference type="EMBL" id="QBR89535.1"/>
    </source>
</evidence>
<dbReference type="InterPro" id="IPR036388">
    <property type="entry name" value="WH-like_DNA-bd_sf"/>
</dbReference>
<evidence type="ECO:0000256" key="3">
    <source>
        <dbReference type="ARBA" id="ARBA00023082"/>
    </source>
</evidence>
<gene>
    <name evidence="8" type="ORF">E4K62_13125</name>
</gene>
<keyword evidence="2" id="KW-0805">Transcription regulation</keyword>
<dbReference type="PANTHER" id="PTHR43133:SF62">
    <property type="entry name" value="RNA POLYMERASE SIGMA FACTOR SIGZ"/>
    <property type="match status" value="1"/>
</dbReference>
<sequence length="194" mass="21866">MLQAQTTKEAGVPDEDELDVAGRFQAGDERALEAIYRRWSPLVFTLALRALGDRGDAEDATQRTFVSAWNSRESFDPARAGLSTWLVAIAKRRIADVREARARVAAAQDELQRLTDPEALVVPEIDLGDRLLLADEIERLEPDARAVIRLAFYDDLTHDQIAHRLQLPLGTVKSHIRRSLTRLRRRLEVSHVAP</sequence>
<dbReference type="Pfam" id="PF04545">
    <property type="entry name" value="Sigma70_r4"/>
    <property type="match status" value="1"/>
</dbReference>
<dbReference type="InterPro" id="IPR007627">
    <property type="entry name" value="RNA_pol_sigma70_r2"/>
</dbReference>
<dbReference type="InterPro" id="IPR014284">
    <property type="entry name" value="RNA_pol_sigma-70_dom"/>
</dbReference>
<name>A0ABX5STM6_9MICO</name>
<dbReference type="EMBL" id="CP038266">
    <property type="protein sequence ID" value="QBR89535.1"/>
    <property type="molecule type" value="Genomic_DNA"/>
</dbReference>
<protein>
    <submittedName>
        <fullName evidence="8">Sigma-70 family RNA polymerase sigma factor</fullName>
    </submittedName>
</protein>
<feature type="domain" description="RNA polymerase sigma-70 region 2" evidence="6">
    <location>
        <begin position="35"/>
        <end position="103"/>
    </location>
</feature>
<dbReference type="SUPFAM" id="SSF88946">
    <property type="entry name" value="Sigma2 domain of RNA polymerase sigma factors"/>
    <property type="match status" value="1"/>
</dbReference>
<dbReference type="InterPro" id="IPR013325">
    <property type="entry name" value="RNA_pol_sigma_r2"/>
</dbReference>
<dbReference type="InterPro" id="IPR039425">
    <property type="entry name" value="RNA_pol_sigma-70-like"/>
</dbReference>
<evidence type="ECO:0000313" key="9">
    <source>
        <dbReference type="Proteomes" id="UP000295748"/>
    </source>
</evidence>
<evidence type="ECO:0000256" key="1">
    <source>
        <dbReference type="ARBA" id="ARBA00010641"/>
    </source>
</evidence>
<dbReference type="InterPro" id="IPR007630">
    <property type="entry name" value="RNA_pol_sigma70_r4"/>
</dbReference>
<reference evidence="8 9" key="1">
    <citation type="submission" date="2019-03" db="EMBL/GenBank/DDBJ databases">
        <authorList>
            <person name="Dong K."/>
        </authorList>
    </citation>
    <scope>NUCLEOTIDE SEQUENCE [LARGE SCALE GENOMIC DNA]</scope>
    <source>
        <strain evidence="9">dk512</strain>
    </source>
</reference>
<keyword evidence="4" id="KW-0238">DNA-binding</keyword>
<evidence type="ECO:0000256" key="5">
    <source>
        <dbReference type="ARBA" id="ARBA00023163"/>
    </source>
</evidence>
<dbReference type="PANTHER" id="PTHR43133">
    <property type="entry name" value="RNA POLYMERASE ECF-TYPE SIGMA FACTO"/>
    <property type="match status" value="1"/>
</dbReference>
<evidence type="ECO:0000259" key="6">
    <source>
        <dbReference type="Pfam" id="PF04542"/>
    </source>
</evidence>
<accession>A0ABX5STM6</accession>